<accession>A0A2Z6G935</accession>
<dbReference type="EMBL" id="AP018738">
    <property type="protein sequence ID" value="BBE49996.1"/>
    <property type="molecule type" value="Genomic_DNA"/>
</dbReference>
<dbReference type="PRINTS" id="PR00812">
    <property type="entry name" value="BCTERIALGSPF"/>
</dbReference>
<keyword evidence="6 8" id="KW-1133">Transmembrane helix</keyword>
<feature type="transmembrane region" description="Helical" evidence="8">
    <location>
        <begin position="222"/>
        <end position="246"/>
    </location>
</feature>
<evidence type="ECO:0000256" key="7">
    <source>
        <dbReference type="ARBA" id="ARBA00023136"/>
    </source>
</evidence>
<dbReference type="AlphaFoldDB" id="A0A2Z6G935"/>
<dbReference type="OrthoDB" id="9805682at2"/>
<comment type="subcellular location">
    <subcellularLocation>
        <location evidence="1">Cell inner membrane</location>
        <topology evidence="1">Multi-pass membrane protein</topology>
    </subcellularLocation>
</comment>
<proteinExistence type="inferred from homology"/>
<feature type="transmembrane region" description="Helical" evidence="8">
    <location>
        <begin position="379"/>
        <end position="400"/>
    </location>
</feature>
<dbReference type="Gene3D" id="1.20.81.30">
    <property type="entry name" value="Type II secretion system (T2SS), domain F"/>
    <property type="match status" value="2"/>
</dbReference>
<dbReference type="RefSeq" id="WP_062625564.1">
    <property type="nucleotide sequence ID" value="NZ_AP018738.1"/>
</dbReference>
<dbReference type="Proteomes" id="UP000033070">
    <property type="component" value="Chromosome"/>
</dbReference>
<dbReference type="Pfam" id="PF00482">
    <property type="entry name" value="T2SSF"/>
    <property type="match status" value="2"/>
</dbReference>
<name>A0A2Z6G935_9PROT</name>
<evidence type="ECO:0000259" key="9">
    <source>
        <dbReference type="Pfam" id="PF00482"/>
    </source>
</evidence>
<evidence type="ECO:0000256" key="1">
    <source>
        <dbReference type="ARBA" id="ARBA00004429"/>
    </source>
</evidence>
<sequence length="409" mass="45845">MAEFHYKGRNERGELVKGTLEGADSNAVASQLFGVGIIPVDIRPARQLIQWKRWWDKAERALRHVSPSEMMLFSRQMYSLLKAGVPIMRALTGLQESTNNASLRRILSEVRDDLDSGRDLSTAMRAHPKAFSPFYISMVQAGEATGTLDTTFLSLFGHIEFDKRTRDSIKAAMRYPSFVIVAMSAAVVIVNIYVIPSFANVFKSMGAKLPLMTQYLIAFSDFMVHHWPVMLGVLVGVFVAVQIFIATRQGKYLWDRYKIRIPIIGKIVLKSTAARFARSLGLSFRSGVPVVQGMDVVSVVVDNGYFREKIEQMRGGIERGESILRVASAAKIFDPIMLQMIAVGEETGDLDGMMFEIADMYEREVEYSVKNLSQQIEPVLIVVLAGFVLVFALAIFLPMWDYSQAALHH</sequence>
<keyword evidence="11" id="KW-1185">Reference proteome</keyword>
<evidence type="ECO:0000313" key="10">
    <source>
        <dbReference type="EMBL" id="BBE49996.1"/>
    </source>
</evidence>
<dbReference type="GO" id="GO:0015628">
    <property type="term" value="P:protein secretion by the type II secretion system"/>
    <property type="evidence" value="ECO:0007669"/>
    <property type="project" value="TreeGrafter"/>
</dbReference>
<evidence type="ECO:0000256" key="5">
    <source>
        <dbReference type="ARBA" id="ARBA00022692"/>
    </source>
</evidence>
<keyword evidence="4" id="KW-0997">Cell inner membrane</keyword>
<feature type="domain" description="Type II secretion system protein GspF" evidence="9">
    <location>
        <begin position="276"/>
        <end position="398"/>
    </location>
</feature>
<evidence type="ECO:0000313" key="11">
    <source>
        <dbReference type="Proteomes" id="UP000033070"/>
    </source>
</evidence>
<evidence type="ECO:0000256" key="4">
    <source>
        <dbReference type="ARBA" id="ARBA00022519"/>
    </source>
</evidence>
<protein>
    <submittedName>
        <fullName evidence="10">Type II secretion system protein F</fullName>
    </submittedName>
</protein>
<keyword evidence="3" id="KW-1003">Cell membrane</keyword>
<dbReference type="InterPro" id="IPR003004">
    <property type="entry name" value="GspF/PilC"/>
</dbReference>
<comment type="similarity">
    <text evidence="2">Belongs to the GSP F family.</text>
</comment>
<dbReference type="GO" id="GO:0005886">
    <property type="term" value="C:plasma membrane"/>
    <property type="evidence" value="ECO:0007669"/>
    <property type="project" value="UniProtKB-SubCell"/>
</dbReference>
<reference evidence="10 11" key="1">
    <citation type="submission" date="2018-06" db="EMBL/GenBank/DDBJ databases">
        <title>OYT1 Genome Sequencing.</title>
        <authorList>
            <person name="Kato S."/>
            <person name="Itoh T."/>
            <person name="Ohkuma M."/>
        </authorList>
    </citation>
    <scope>NUCLEOTIDE SEQUENCE [LARGE SCALE GENOMIC DNA]</scope>
    <source>
        <strain evidence="10 11">OYT1</strain>
    </source>
</reference>
<dbReference type="KEGG" id="fam:OYT1_ch0423"/>
<feature type="domain" description="Type II secretion system protein GspF" evidence="9">
    <location>
        <begin position="73"/>
        <end position="196"/>
    </location>
</feature>
<dbReference type="STRING" id="1188319.OYT1_00329"/>
<dbReference type="FunFam" id="1.20.81.30:FF:000001">
    <property type="entry name" value="Type II secretion system protein F"/>
    <property type="match status" value="2"/>
</dbReference>
<dbReference type="InterPro" id="IPR018076">
    <property type="entry name" value="T2SS_GspF_dom"/>
</dbReference>
<dbReference type="PANTHER" id="PTHR30012">
    <property type="entry name" value="GENERAL SECRETION PATHWAY PROTEIN"/>
    <property type="match status" value="1"/>
</dbReference>
<keyword evidence="5 8" id="KW-0812">Transmembrane</keyword>
<dbReference type="PANTHER" id="PTHR30012:SF4">
    <property type="entry name" value="MSHA BIOGENESIS PROTEIN MSHG"/>
    <property type="match status" value="1"/>
</dbReference>
<feature type="transmembrane region" description="Helical" evidence="8">
    <location>
        <begin position="178"/>
        <end position="202"/>
    </location>
</feature>
<evidence type="ECO:0000256" key="8">
    <source>
        <dbReference type="SAM" id="Phobius"/>
    </source>
</evidence>
<evidence type="ECO:0000256" key="3">
    <source>
        <dbReference type="ARBA" id="ARBA00022475"/>
    </source>
</evidence>
<organism evidence="10 11">
    <name type="scientific">Ferriphaselus amnicola</name>
    <dbReference type="NCBI Taxonomy" id="1188319"/>
    <lineage>
        <taxon>Bacteria</taxon>
        <taxon>Pseudomonadati</taxon>
        <taxon>Pseudomonadota</taxon>
        <taxon>Betaproteobacteria</taxon>
        <taxon>Nitrosomonadales</taxon>
        <taxon>Gallionellaceae</taxon>
        <taxon>Ferriphaselus</taxon>
    </lineage>
</organism>
<evidence type="ECO:0000256" key="2">
    <source>
        <dbReference type="ARBA" id="ARBA00005745"/>
    </source>
</evidence>
<evidence type="ECO:0000256" key="6">
    <source>
        <dbReference type="ARBA" id="ARBA00022989"/>
    </source>
</evidence>
<gene>
    <name evidence="10" type="ORF">OYT1_ch0423</name>
</gene>
<keyword evidence="7 8" id="KW-0472">Membrane</keyword>
<dbReference type="InterPro" id="IPR042094">
    <property type="entry name" value="T2SS_GspF_sf"/>
</dbReference>